<protein>
    <submittedName>
        <fullName evidence="5">HNH endonuclease</fullName>
    </submittedName>
</protein>
<evidence type="ECO:0000256" key="3">
    <source>
        <dbReference type="ARBA" id="ARBA00023163"/>
    </source>
</evidence>
<dbReference type="SUPFAM" id="SSF54060">
    <property type="entry name" value="His-Me finger endonucleases"/>
    <property type="match status" value="1"/>
</dbReference>
<dbReference type="GO" id="GO:0003700">
    <property type="term" value="F:DNA-binding transcription factor activity"/>
    <property type="evidence" value="ECO:0007669"/>
    <property type="project" value="InterPro"/>
</dbReference>
<dbReference type="Gene3D" id="3.30.730.10">
    <property type="entry name" value="AP2/ERF domain"/>
    <property type="match status" value="1"/>
</dbReference>
<keyword evidence="5" id="KW-0540">Nuclease</keyword>
<evidence type="ECO:0000259" key="4">
    <source>
        <dbReference type="PROSITE" id="PS51032"/>
    </source>
</evidence>
<keyword evidence="5" id="KW-0255">Endonuclease</keyword>
<evidence type="ECO:0000256" key="1">
    <source>
        <dbReference type="ARBA" id="ARBA00023015"/>
    </source>
</evidence>
<evidence type="ECO:0000256" key="2">
    <source>
        <dbReference type="ARBA" id="ARBA00023125"/>
    </source>
</evidence>
<name>A0AAW6P5E5_9PSED</name>
<keyword evidence="5" id="KW-0378">Hydrolase</keyword>
<dbReference type="GO" id="GO:0003677">
    <property type="term" value="F:DNA binding"/>
    <property type="evidence" value="ECO:0007669"/>
    <property type="project" value="UniProtKB-KW"/>
</dbReference>
<dbReference type="AlphaFoldDB" id="A0AAW6P5E5"/>
<dbReference type="GeneID" id="72999251"/>
<dbReference type="RefSeq" id="WP_082656981.1">
    <property type="nucleotide sequence ID" value="NZ_CP014158.1"/>
</dbReference>
<dbReference type="InterPro" id="IPR036955">
    <property type="entry name" value="AP2/ERF_dom_sf"/>
</dbReference>
<dbReference type="Pfam" id="PF13392">
    <property type="entry name" value="HNH_3"/>
    <property type="match status" value="1"/>
</dbReference>
<comment type="caution">
    <text evidence="5">The sequence shown here is derived from an EMBL/GenBank/DDBJ whole genome shotgun (WGS) entry which is preliminary data.</text>
</comment>
<evidence type="ECO:0000313" key="6">
    <source>
        <dbReference type="Proteomes" id="UP001220662"/>
    </source>
</evidence>
<dbReference type="PROSITE" id="PS51032">
    <property type="entry name" value="AP2_ERF"/>
    <property type="match status" value="1"/>
</dbReference>
<feature type="domain" description="AP2/ERF" evidence="4">
    <location>
        <begin position="109"/>
        <end position="163"/>
    </location>
</feature>
<keyword evidence="1" id="KW-0805">Transcription regulation</keyword>
<dbReference type="Gene3D" id="3.90.75.20">
    <property type="match status" value="1"/>
</dbReference>
<dbReference type="InterPro" id="IPR044925">
    <property type="entry name" value="His-Me_finger_sf"/>
</dbReference>
<reference evidence="5" key="1">
    <citation type="submission" date="2023-03" db="EMBL/GenBank/DDBJ databases">
        <title>Draft assemblies of triclosan tolerant bacteria isolated from returned activated sludge.</title>
        <authorList>
            <person name="Van Hamelsveld S."/>
        </authorList>
    </citation>
    <scope>NUCLEOTIDE SEQUENCE</scope>
    <source>
        <strain evidence="5">GW210015_S63</strain>
    </source>
</reference>
<sequence>MTSKNVLTAERLRSLMEYSPESGVFTWLKGKRAGHEATSRHGCGYLTARVDGRAYLLHRLAWLYVHGRWPNDQIDHINGDRSDNRLSNLRECTNAENCQNVRAHCDGSGFIGAAFDKRRGRWQAGIGINGRRRFLGYFDTPEQASAAYQEAKKNIHAFGGKNA</sequence>
<dbReference type="InterPro" id="IPR003615">
    <property type="entry name" value="HNH_nuc"/>
</dbReference>
<dbReference type="EMBL" id="JARJLR010000233">
    <property type="protein sequence ID" value="MDF3842775.1"/>
    <property type="molecule type" value="Genomic_DNA"/>
</dbReference>
<dbReference type="GO" id="GO:0004519">
    <property type="term" value="F:endonuclease activity"/>
    <property type="evidence" value="ECO:0007669"/>
    <property type="project" value="UniProtKB-KW"/>
</dbReference>
<dbReference type="InterPro" id="IPR001471">
    <property type="entry name" value="AP2/ERF_dom"/>
</dbReference>
<dbReference type="Proteomes" id="UP001220662">
    <property type="component" value="Unassembled WGS sequence"/>
</dbReference>
<keyword evidence="3" id="KW-0804">Transcription</keyword>
<gene>
    <name evidence="5" type="ORF">P3W55_13745</name>
</gene>
<dbReference type="InterPro" id="IPR016177">
    <property type="entry name" value="DNA-bd_dom_sf"/>
</dbReference>
<proteinExistence type="predicted"/>
<organism evidence="5 6">
    <name type="scientific">Pseudomonas citronellolis</name>
    <dbReference type="NCBI Taxonomy" id="53408"/>
    <lineage>
        <taxon>Bacteria</taxon>
        <taxon>Pseudomonadati</taxon>
        <taxon>Pseudomonadota</taxon>
        <taxon>Gammaproteobacteria</taxon>
        <taxon>Pseudomonadales</taxon>
        <taxon>Pseudomonadaceae</taxon>
        <taxon>Pseudomonas</taxon>
    </lineage>
</organism>
<dbReference type="SUPFAM" id="SSF54171">
    <property type="entry name" value="DNA-binding domain"/>
    <property type="match status" value="1"/>
</dbReference>
<evidence type="ECO:0000313" key="5">
    <source>
        <dbReference type="EMBL" id="MDF3842775.1"/>
    </source>
</evidence>
<keyword evidence="2" id="KW-0238">DNA-binding</keyword>
<accession>A0AAW6P5E5</accession>